<protein>
    <submittedName>
        <fullName evidence="1">10846_t:CDS:1</fullName>
    </submittedName>
</protein>
<dbReference type="AlphaFoldDB" id="A0A9N9JV45"/>
<accession>A0A9N9JV45</accession>
<reference evidence="1" key="1">
    <citation type="submission" date="2021-06" db="EMBL/GenBank/DDBJ databases">
        <authorList>
            <person name="Kallberg Y."/>
            <person name="Tangrot J."/>
            <person name="Rosling A."/>
        </authorList>
    </citation>
    <scope>NUCLEOTIDE SEQUENCE</scope>
    <source>
        <strain evidence="1">FL966</strain>
    </source>
</reference>
<sequence length="121" mass="14040">QRRIWFGKDEDLLCPKGESHFIMVSVFLCPCHRLLKLSDEQMKMNPYIKYQKAFILHSIQADSYWKSEHMLDQLVQQAIPIFEMLHPSCIGVFCFNQLTNHNAITEDALVATQMNLGPRGT</sequence>
<keyword evidence="2" id="KW-1185">Reference proteome</keyword>
<comment type="caution">
    <text evidence="1">The sequence shown here is derived from an EMBL/GenBank/DDBJ whole genome shotgun (WGS) entry which is preliminary data.</text>
</comment>
<feature type="non-terminal residue" evidence="1">
    <location>
        <position position="1"/>
    </location>
</feature>
<evidence type="ECO:0000313" key="1">
    <source>
        <dbReference type="EMBL" id="CAG8798847.1"/>
    </source>
</evidence>
<organism evidence="1 2">
    <name type="scientific">Cetraspora pellucida</name>
    <dbReference type="NCBI Taxonomy" id="1433469"/>
    <lineage>
        <taxon>Eukaryota</taxon>
        <taxon>Fungi</taxon>
        <taxon>Fungi incertae sedis</taxon>
        <taxon>Mucoromycota</taxon>
        <taxon>Glomeromycotina</taxon>
        <taxon>Glomeromycetes</taxon>
        <taxon>Diversisporales</taxon>
        <taxon>Gigasporaceae</taxon>
        <taxon>Cetraspora</taxon>
    </lineage>
</organism>
<dbReference type="Proteomes" id="UP000789759">
    <property type="component" value="Unassembled WGS sequence"/>
</dbReference>
<gene>
    <name evidence="1" type="ORF">CPELLU_LOCUS17555</name>
</gene>
<dbReference type="OrthoDB" id="10044727at2759"/>
<evidence type="ECO:0000313" key="2">
    <source>
        <dbReference type="Proteomes" id="UP000789759"/>
    </source>
</evidence>
<name>A0A9N9JV45_9GLOM</name>
<dbReference type="EMBL" id="CAJVQA010030230">
    <property type="protein sequence ID" value="CAG8798847.1"/>
    <property type="molecule type" value="Genomic_DNA"/>
</dbReference>
<dbReference type="PANTHER" id="PTHR35871">
    <property type="entry name" value="EXPRESSED PROTEIN"/>
    <property type="match status" value="1"/>
</dbReference>
<dbReference type="PANTHER" id="PTHR35871:SF1">
    <property type="entry name" value="CXC1-LIKE CYSTEINE CLUSTER ASSOCIATED WITH KDZ TRANSPOSASES DOMAIN-CONTAINING PROTEIN"/>
    <property type="match status" value="1"/>
</dbReference>
<proteinExistence type="predicted"/>